<evidence type="ECO:0000256" key="11">
    <source>
        <dbReference type="RuleBase" id="RU362031"/>
    </source>
</evidence>
<feature type="domain" description="PDZ" evidence="12">
    <location>
        <begin position="205"/>
        <end position="276"/>
    </location>
</feature>
<dbReference type="Proteomes" id="UP000658278">
    <property type="component" value="Unassembled WGS sequence"/>
</dbReference>
<proteinExistence type="inferred from homology"/>
<dbReference type="SMART" id="SM00228">
    <property type="entry name" value="PDZ"/>
    <property type="match status" value="2"/>
</dbReference>
<evidence type="ECO:0000256" key="2">
    <source>
        <dbReference type="ARBA" id="ARBA00004141"/>
    </source>
</evidence>
<evidence type="ECO:0000256" key="3">
    <source>
        <dbReference type="ARBA" id="ARBA00007931"/>
    </source>
</evidence>
<evidence type="ECO:0000256" key="7">
    <source>
        <dbReference type="ARBA" id="ARBA00022833"/>
    </source>
</evidence>
<dbReference type="NCBIfam" id="TIGR00054">
    <property type="entry name" value="RIP metalloprotease RseP"/>
    <property type="match status" value="1"/>
</dbReference>
<keyword evidence="9 11" id="KW-0482">Metalloprotease</keyword>
<dbReference type="InterPro" id="IPR001478">
    <property type="entry name" value="PDZ"/>
</dbReference>
<comment type="subcellular location">
    <subcellularLocation>
        <location evidence="2">Membrane</location>
        <topology evidence="2">Multi-pass membrane protein</topology>
    </subcellularLocation>
</comment>
<dbReference type="CDD" id="cd23081">
    <property type="entry name" value="cpPDZ_EcRseP-like"/>
    <property type="match status" value="1"/>
</dbReference>
<comment type="cofactor">
    <cofactor evidence="1 11">
        <name>Zn(2+)</name>
        <dbReference type="ChEBI" id="CHEBI:29105"/>
    </cofactor>
</comment>
<comment type="caution">
    <text evidence="13">The sequence shown here is derived from an EMBL/GenBank/DDBJ whole genome shotgun (WGS) entry which is preliminary data.</text>
</comment>
<keyword evidence="4" id="KW-0645">Protease</keyword>
<dbReference type="InterPro" id="IPR008915">
    <property type="entry name" value="Peptidase_M50"/>
</dbReference>
<keyword evidence="5 11" id="KW-0812">Transmembrane</keyword>
<keyword evidence="6 11" id="KW-0378">Hydrolase</keyword>
<keyword evidence="8 11" id="KW-1133">Transmembrane helix</keyword>
<name>A0A934RB55_9BACT</name>
<keyword evidence="14" id="KW-1185">Reference proteome</keyword>
<evidence type="ECO:0000256" key="1">
    <source>
        <dbReference type="ARBA" id="ARBA00001947"/>
    </source>
</evidence>
<dbReference type="GO" id="GO:0016020">
    <property type="term" value="C:membrane"/>
    <property type="evidence" value="ECO:0007669"/>
    <property type="project" value="UniProtKB-SubCell"/>
</dbReference>
<evidence type="ECO:0000256" key="8">
    <source>
        <dbReference type="ARBA" id="ARBA00022989"/>
    </source>
</evidence>
<evidence type="ECO:0000256" key="9">
    <source>
        <dbReference type="ARBA" id="ARBA00023049"/>
    </source>
</evidence>
<keyword evidence="10 11" id="KW-0472">Membrane</keyword>
<gene>
    <name evidence="13" type="primary">rseP</name>
    <name evidence="13" type="ORF">JIN81_12195</name>
</gene>
<accession>A0A934RB55</accession>
<dbReference type="Pfam" id="PF17820">
    <property type="entry name" value="PDZ_6"/>
    <property type="match status" value="2"/>
</dbReference>
<dbReference type="GO" id="GO:0006508">
    <property type="term" value="P:proteolysis"/>
    <property type="evidence" value="ECO:0007669"/>
    <property type="project" value="UniProtKB-KW"/>
</dbReference>
<dbReference type="GO" id="GO:0046872">
    <property type="term" value="F:metal ion binding"/>
    <property type="evidence" value="ECO:0007669"/>
    <property type="project" value="UniProtKB-KW"/>
</dbReference>
<evidence type="ECO:0000256" key="4">
    <source>
        <dbReference type="ARBA" id="ARBA00022670"/>
    </source>
</evidence>
<dbReference type="InterPro" id="IPR004387">
    <property type="entry name" value="Pept_M50_Zn"/>
</dbReference>
<evidence type="ECO:0000256" key="6">
    <source>
        <dbReference type="ARBA" id="ARBA00022801"/>
    </source>
</evidence>
<dbReference type="InterPro" id="IPR041489">
    <property type="entry name" value="PDZ_6"/>
</dbReference>
<keyword evidence="11" id="KW-0479">Metal-binding</keyword>
<dbReference type="GO" id="GO:0004222">
    <property type="term" value="F:metalloendopeptidase activity"/>
    <property type="evidence" value="ECO:0007669"/>
    <property type="project" value="InterPro"/>
</dbReference>
<dbReference type="SUPFAM" id="SSF50156">
    <property type="entry name" value="PDZ domain-like"/>
    <property type="match status" value="2"/>
</dbReference>
<keyword evidence="7 11" id="KW-0862">Zinc</keyword>
<dbReference type="EMBL" id="JAENII010000009">
    <property type="protein sequence ID" value="MBK1827782.1"/>
    <property type="molecule type" value="Genomic_DNA"/>
</dbReference>
<dbReference type="Gene3D" id="2.30.42.10">
    <property type="match status" value="2"/>
</dbReference>
<dbReference type="InterPro" id="IPR036034">
    <property type="entry name" value="PDZ_sf"/>
</dbReference>
<feature type="domain" description="PDZ" evidence="12">
    <location>
        <begin position="104"/>
        <end position="181"/>
    </location>
</feature>
<dbReference type="EC" id="3.4.24.-" evidence="11"/>
<dbReference type="PANTHER" id="PTHR42837:SF2">
    <property type="entry name" value="MEMBRANE METALLOPROTEASE ARASP2, CHLOROPLASTIC-RELATED"/>
    <property type="match status" value="1"/>
</dbReference>
<sequence length="464" mass="51272">MIFNLIIFVHELGHFWAAKWRGLKIDRFQIWFGKPIWSKTINGVQYGLGWIPAGGFVALPQMAPMEAIEGDNRESEPLPPISPLDKIIVAFAGPLFSFLLALGAAVILTVIGKPVDVIHTTTIGWVQNGSPADEAGLQRGDEILAIDDQPVTSWNLPLDSVFMQIAVSRRDKIHFTIDRPEVGKMEIVSEFKIAPTKWWQRKKTREVGIAPISPDQPISVTGLVEDENAPAVLAGLQKGDVILELDDQKIVQYDQFIEAIQLSEGKPMTLTVERKGEQKDLTFTPVRPRQEGAPADAPPLPYMVGATFDAPDPYVREWRKPGPFQQVSETLRTMWITVSSVASPNSSIGIQHLSGPVGIGKIQYYSLLMDNPLHRILGFMVLINVNLALLNLLPFPVLDGGHITIATMEAIARRPVNVKFLEVLQLGFVFLLFGIMLYVTSKDVVDDFGMGSPQGGKIVFPAQE</sequence>
<feature type="transmembrane region" description="Helical" evidence="11">
    <location>
        <begin position="418"/>
        <end position="440"/>
    </location>
</feature>
<reference evidence="13" key="1">
    <citation type="submission" date="2021-01" db="EMBL/GenBank/DDBJ databases">
        <title>Modified the classification status of verrucomicrobia.</title>
        <authorList>
            <person name="Feng X."/>
        </authorList>
    </citation>
    <scope>NUCLEOTIDE SEQUENCE</scope>
    <source>
        <strain evidence="13">KCTC 22201</strain>
    </source>
</reference>
<evidence type="ECO:0000256" key="10">
    <source>
        <dbReference type="ARBA" id="ARBA00023136"/>
    </source>
</evidence>
<dbReference type="AlphaFoldDB" id="A0A934RB55"/>
<evidence type="ECO:0000313" key="13">
    <source>
        <dbReference type="EMBL" id="MBK1827782.1"/>
    </source>
</evidence>
<evidence type="ECO:0000313" key="14">
    <source>
        <dbReference type="Proteomes" id="UP000658278"/>
    </source>
</evidence>
<evidence type="ECO:0000259" key="12">
    <source>
        <dbReference type="SMART" id="SM00228"/>
    </source>
</evidence>
<dbReference type="PANTHER" id="PTHR42837">
    <property type="entry name" value="REGULATOR OF SIGMA-E PROTEASE RSEP"/>
    <property type="match status" value="1"/>
</dbReference>
<comment type="similarity">
    <text evidence="3 11">Belongs to the peptidase M50B family.</text>
</comment>
<dbReference type="CDD" id="cd06163">
    <property type="entry name" value="S2P-M50_PDZ_RseP-like"/>
    <property type="match status" value="1"/>
</dbReference>
<protein>
    <recommendedName>
        <fullName evidence="11">Zinc metalloprotease</fullName>
        <ecNumber evidence="11">3.4.24.-</ecNumber>
    </recommendedName>
</protein>
<feature type="transmembrane region" description="Helical" evidence="11">
    <location>
        <begin position="376"/>
        <end position="398"/>
    </location>
</feature>
<evidence type="ECO:0000256" key="5">
    <source>
        <dbReference type="ARBA" id="ARBA00022692"/>
    </source>
</evidence>
<organism evidence="13 14">
    <name type="scientific">Haloferula rosea</name>
    <dbReference type="NCBI Taxonomy" id="490093"/>
    <lineage>
        <taxon>Bacteria</taxon>
        <taxon>Pseudomonadati</taxon>
        <taxon>Verrucomicrobiota</taxon>
        <taxon>Verrucomicrobiia</taxon>
        <taxon>Verrucomicrobiales</taxon>
        <taxon>Verrucomicrobiaceae</taxon>
        <taxon>Haloferula</taxon>
    </lineage>
</organism>
<dbReference type="Pfam" id="PF02163">
    <property type="entry name" value="Peptidase_M50"/>
    <property type="match status" value="1"/>
</dbReference>